<name>A0A3L6DRS9_MAIZE</name>
<accession>A0A3L6DRS9</accession>
<evidence type="ECO:0000313" key="2">
    <source>
        <dbReference type="Proteomes" id="UP000251960"/>
    </source>
</evidence>
<dbReference type="Proteomes" id="UP000251960">
    <property type="component" value="Chromosome 8"/>
</dbReference>
<dbReference type="EMBL" id="NCVQ01000009">
    <property type="protein sequence ID" value="PWZ11280.1"/>
    <property type="molecule type" value="Genomic_DNA"/>
</dbReference>
<reference evidence="1 2" key="1">
    <citation type="journal article" date="2018" name="Nat. Genet.">
        <title>Extensive intraspecific gene order and gene structural variations between Mo17 and other maize genomes.</title>
        <authorList>
            <person name="Sun S."/>
            <person name="Zhou Y."/>
            <person name="Chen J."/>
            <person name="Shi J."/>
            <person name="Zhao H."/>
            <person name="Zhao H."/>
            <person name="Song W."/>
            <person name="Zhang M."/>
            <person name="Cui Y."/>
            <person name="Dong X."/>
            <person name="Liu H."/>
            <person name="Ma X."/>
            <person name="Jiao Y."/>
            <person name="Wang B."/>
            <person name="Wei X."/>
            <person name="Stein J.C."/>
            <person name="Glaubitz J.C."/>
            <person name="Lu F."/>
            <person name="Yu G."/>
            <person name="Liang C."/>
            <person name="Fengler K."/>
            <person name="Li B."/>
            <person name="Rafalski A."/>
            <person name="Schnable P.S."/>
            <person name="Ware D.H."/>
            <person name="Buckler E.S."/>
            <person name="Lai J."/>
        </authorList>
    </citation>
    <scope>NUCLEOTIDE SEQUENCE [LARGE SCALE GENOMIC DNA]</scope>
    <source>
        <strain evidence="2">cv. Missouri 17</strain>
        <tissue evidence="1">Seedling</tissue>
    </source>
</reference>
<evidence type="ECO:0000313" key="1">
    <source>
        <dbReference type="EMBL" id="PWZ11280.1"/>
    </source>
</evidence>
<protein>
    <submittedName>
        <fullName evidence="1">Uncharacterized protein</fullName>
    </submittedName>
</protein>
<comment type="caution">
    <text evidence="1">The sequence shown here is derived from an EMBL/GenBank/DDBJ whole genome shotgun (WGS) entry which is preliminary data.</text>
</comment>
<gene>
    <name evidence="1" type="ORF">Zm00014a_042016</name>
</gene>
<organism evidence="1 2">
    <name type="scientific">Zea mays</name>
    <name type="common">Maize</name>
    <dbReference type="NCBI Taxonomy" id="4577"/>
    <lineage>
        <taxon>Eukaryota</taxon>
        <taxon>Viridiplantae</taxon>
        <taxon>Streptophyta</taxon>
        <taxon>Embryophyta</taxon>
        <taxon>Tracheophyta</taxon>
        <taxon>Spermatophyta</taxon>
        <taxon>Magnoliopsida</taxon>
        <taxon>Liliopsida</taxon>
        <taxon>Poales</taxon>
        <taxon>Poaceae</taxon>
        <taxon>PACMAD clade</taxon>
        <taxon>Panicoideae</taxon>
        <taxon>Andropogonodae</taxon>
        <taxon>Andropogoneae</taxon>
        <taxon>Tripsacinae</taxon>
        <taxon>Zea</taxon>
    </lineage>
</organism>
<proteinExistence type="predicted"/>
<sequence length="14" mass="1778">MQLNRNQNYLSRIK</sequence>